<feature type="transmembrane region" description="Helical" evidence="1">
    <location>
        <begin position="177"/>
        <end position="196"/>
    </location>
</feature>
<reference evidence="2" key="1">
    <citation type="submission" date="2023-07" db="EMBL/GenBank/DDBJ databases">
        <title>draft genome sequence of fig (Ficus carica).</title>
        <authorList>
            <person name="Takahashi T."/>
            <person name="Nishimura K."/>
        </authorList>
    </citation>
    <scope>NUCLEOTIDE SEQUENCE</scope>
</reference>
<protein>
    <submittedName>
        <fullName evidence="2">Uncharacterized protein</fullName>
    </submittedName>
</protein>
<evidence type="ECO:0000256" key="1">
    <source>
        <dbReference type="SAM" id="Phobius"/>
    </source>
</evidence>
<name>A0AA88DS66_FICCA</name>
<keyword evidence="3" id="KW-1185">Reference proteome</keyword>
<accession>A0AA88DS66</accession>
<keyword evidence="1" id="KW-1133">Transmembrane helix</keyword>
<feature type="transmembrane region" description="Helical" evidence="1">
    <location>
        <begin position="136"/>
        <end position="165"/>
    </location>
</feature>
<evidence type="ECO:0000313" key="3">
    <source>
        <dbReference type="Proteomes" id="UP001187192"/>
    </source>
</evidence>
<feature type="transmembrane region" description="Helical" evidence="1">
    <location>
        <begin position="208"/>
        <end position="231"/>
    </location>
</feature>
<gene>
    <name evidence="2" type="ORF">TIFTF001_029313</name>
</gene>
<organism evidence="2 3">
    <name type="scientific">Ficus carica</name>
    <name type="common">Common fig</name>
    <dbReference type="NCBI Taxonomy" id="3494"/>
    <lineage>
        <taxon>Eukaryota</taxon>
        <taxon>Viridiplantae</taxon>
        <taxon>Streptophyta</taxon>
        <taxon>Embryophyta</taxon>
        <taxon>Tracheophyta</taxon>
        <taxon>Spermatophyta</taxon>
        <taxon>Magnoliopsida</taxon>
        <taxon>eudicotyledons</taxon>
        <taxon>Gunneridae</taxon>
        <taxon>Pentapetalae</taxon>
        <taxon>rosids</taxon>
        <taxon>fabids</taxon>
        <taxon>Rosales</taxon>
        <taxon>Moraceae</taxon>
        <taxon>Ficeae</taxon>
        <taxon>Ficus</taxon>
    </lineage>
</organism>
<keyword evidence="1" id="KW-0812">Transmembrane</keyword>
<comment type="caution">
    <text evidence="2">The sequence shown here is derived from an EMBL/GenBank/DDBJ whole genome shotgun (WGS) entry which is preliminary data.</text>
</comment>
<dbReference type="EMBL" id="BTGU01000096">
    <property type="protein sequence ID" value="GMN60235.1"/>
    <property type="molecule type" value="Genomic_DNA"/>
</dbReference>
<sequence length="254" mass="28714">MSTHRDHSEYNPSRLPENPNQWEIPINRGISHSLRYGLVFLAKLYFFACSSMPLIDLSIGVPLADTPLVSHLLRGCASRRTGNKWRRLTYRQFSDSKDEDLTIAGRLLDVEVTVGLGGLRFGEMEEGKGRGFDDTFWLSTLVVVVIFLLVAFSVLSLIIMMVFPSSKLMVYSPDLDIGYLLVLLDLWLCRVFGNLCDLKSRLPIDRQILSLVGALLSRTYCMLVSGVLRYFPVFGPQTCVIPTVRQLFVLMVED</sequence>
<proteinExistence type="predicted"/>
<dbReference type="Proteomes" id="UP001187192">
    <property type="component" value="Unassembled WGS sequence"/>
</dbReference>
<dbReference type="AlphaFoldDB" id="A0AA88DS66"/>
<evidence type="ECO:0000313" key="2">
    <source>
        <dbReference type="EMBL" id="GMN60235.1"/>
    </source>
</evidence>
<keyword evidence="1" id="KW-0472">Membrane</keyword>